<feature type="transmembrane region" description="Helical" evidence="1">
    <location>
        <begin position="65"/>
        <end position="81"/>
    </location>
</feature>
<reference evidence="3 5" key="3">
    <citation type="submission" date="2023-03" db="EMBL/GenBank/DDBJ databases">
        <title>Agriculturally important microbes genome sequencing.</title>
        <authorList>
            <person name="Dunlap C."/>
        </authorList>
    </citation>
    <scope>NUCLEOTIDE SEQUENCE [LARGE SCALE GENOMIC DNA]</scope>
    <source>
        <strain evidence="3 5">CBP-3203</strain>
    </source>
</reference>
<protein>
    <submittedName>
        <fullName evidence="3">YwiC-like family protein</fullName>
    </submittedName>
</protein>
<evidence type="ECO:0000313" key="3">
    <source>
        <dbReference type="EMBL" id="MEC0483444.1"/>
    </source>
</evidence>
<dbReference type="Proteomes" id="UP001341297">
    <property type="component" value="Unassembled WGS sequence"/>
</dbReference>
<reference evidence="2" key="2">
    <citation type="submission" date="2015-10" db="EMBL/GenBank/DDBJ databases">
        <authorList>
            <person name="Gilbert D.G."/>
        </authorList>
    </citation>
    <scope>NUCLEOTIDE SEQUENCE</scope>
    <source>
        <strain evidence="2">GO-13</strain>
    </source>
</reference>
<dbReference type="OrthoDB" id="2380563at2"/>
<dbReference type="Pfam" id="PF14256">
    <property type="entry name" value="YwiC"/>
    <property type="match status" value="1"/>
</dbReference>
<evidence type="ECO:0000313" key="4">
    <source>
        <dbReference type="Proteomes" id="UP000036168"/>
    </source>
</evidence>
<gene>
    <name evidence="2" type="ORF">AB447_208505</name>
    <name evidence="3" type="ORF">P8828_01035</name>
</gene>
<comment type="caution">
    <text evidence="2">The sequence shown here is derived from an EMBL/GenBank/DDBJ whole genome shotgun (WGS) entry which is preliminary data.</text>
</comment>
<keyword evidence="1" id="KW-0472">Membrane</keyword>
<dbReference type="EMBL" id="JARRTL010000005">
    <property type="protein sequence ID" value="MEC0483444.1"/>
    <property type="molecule type" value="Genomic_DNA"/>
</dbReference>
<feature type="transmembrane region" description="Helical" evidence="1">
    <location>
        <begin position="219"/>
        <end position="238"/>
    </location>
</feature>
<accession>A0A0T6BID4</accession>
<dbReference type="RefSeq" id="WP_048354705.1">
    <property type="nucleotide sequence ID" value="NZ_CP023481.1"/>
</dbReference>
<sequence>MKMLIPKQHGAWAMLVIPFLLGVIGGGMHLRHIPLFAGWLFLYLAAFPVTMMVKKKKTAFYQKWAAVYSIPALLFLLAAVWTLPVLAWVGMSLFPLFLVNLYYAKGNNDRALLNDIAAIIVFASGGLLGYWAGAEHLDGWAWFVFFQSILFFVGSAFYVKSMIRQKKNKRFQYYSWGYHAALPFLSLAFGAGWAVIAFIPSSFRAWYLYGKKLTVKKIGILELLNACFYMFAMGAFLLST</sequence>
<feature type="transmembrane region" description="Helical" evidence="1">
    <location>
        <begin position="87"/>
        <end position="104"/>
    </location>
</feature>
<dbReference type="Proteomes" id="UP000036168">
    <property type="component" value="Unassembled WGS sequence"/>
</dbReference>
<dbReference type="AlphaFoldDB" id="A0A0T6BID4"/>
<evidence type="ECO:0000256" key="1">
    <source>
        <dbReference type="SAM" id="Phobius"/>
    </source>
</evidence>
<keyword evidence="1" id="KW-1133">Transmembrane helix</keyword>
<evidence type="ECO:0000313" key="5">
    <source>
        <dbReference type="Proteomes" id="UP001341297"/>
    </source>
</evidence>
<proteinExistence type="predicted"/>
<organism evidence="2 4">
    <name type="scientific">Bacillus glycinifermentans</name>
    <dbReference type="NCBI Taxonomy" id="1664069"/>
    <lineage>
        <taxon>Bacteria</taxon>
        <taxon>Bacillati</taxon>
        <taxon>Bacillota</taxon>
        <taxon>Bacilli</taxon>
        <taxon>Bacillales</taxon>
        <taxon>Bacillaceae</taxon>
        <taxon>Bacillus</taxon>
    </lineage>
</organism>
<dbReference type="STRING" id="1664069.BGLY_2375"/>
<feature type="transmembrane region" description="Helical" evidence="1">
    <location>
        <begin position="116"/>
        <end position="133"/>
    </location>
</feature>
<reference evidence="2 4" key="1">
    <citation type="journal article" date="2015" name="Int. J. Syst. Evol. Microbiol.">
        <title>Bacillus glycinifermentans sp. nov., isolated from fermented soybean paste.</title>
        <authorList>
            <person name="Kim S.J."/>
            <person name="Dunlap C.A."/>
            <person name="Kwon S.W."/>
            <person name="Rooney A.P."/>
        </authorList>
    </citation>
    <scope>NUCLEOTIDE SEQUENCE [LARGE SCALE GENOMIC DNA]</scope>
    <source>
        <strain evidence="2 4">GO-13</strain>
    </source>
</reference>
<dbReference type="InterPro" id="IPR025576">
    <property type="entry name" value="YwiC"/>
</dbReference>
<feature type="transmembrane region" description="Helical" evidence="1">
    <location>
        <begin position="36"/>
        <end position="53"/>
    </location>
</feature>
<keyword evidence="5" id="KW-1185">Reference proteome</keyword>
<evidence type="ECO:0000313" key="2">
    <source>
        <dbReference type="EMBL" id="KRT87268.1"/>
    </source>
</evidence>
<feature type="transmembrane region" description="Helical" evidence="1">
    <location>
        <begin position="180"/>
        <end position="199"/>
    </location>
</feature>
<dbReference type="EMBL" id="LECW02000078">
    <property type="protein sequence ID" value="KRT87268.1"/>
    <property type="molecule type" value="Genomic_DNA"/>
</dbReference>
<name>A0A0T6BID4_9BACI</name>
<feature type="transmembrane region" description="Helical" evidence="1">
    <location>
        <begin position="139"/>
        <end position="159"/>
    </location>
</feature>
<keyword evidence="1" id="KW-0812">Transmembrane</keyword>
<feature type="transmembrane region" description="Helical" evidence="1">
    <location>
        <begin position="12"/>
        <end position="30"/>
    </location>
</feature>